<dbReference type="AlphaFoldDB" id="A0A0U5ERA7"/>
<dbReference type="GO" id="GO:0003994">
    <property type="term" value="F:aconitate hydratase activity"/>
    <property type="evidence" value="ECO:0007669"/>
    <property type="project" value="UniProtKB-EC"/>
</dbReference>
<evidence type="ECO:0000313" key="5">
    <source>
        <dbReference type="EMBL" id="CUI16704.1"/>
    </source>
</evidence>
<dbReference type="EC" id="4.2.1.3" evidence="5"/>
<reference evidence="6" key="1">
    <citation type="submission" date="2015-09" db="EMBL/GenBank/DDBJ databases">
        <authorList>
            <person name="Bertelli C."/>
        </authorList>
    </citation>
    <scope>NUCLEOTIDE SEQUENCE [LARGE SCALE GENOMIC DNA]</scope>
    <source>
        <strain evidence="6">KNic</strain>
    </source>
</reference>
<dbReference type="InterPro" id="IPR006249">
    <property type="entry name" value="Aconitase/IRP2"/>
</dbReference>
<evidence type="ECO:0000259" key="4">
    <source>
        <dbReference type="Pfam" id="PF00330"/>
    </source>
</evidence>
<evidence type="ECO:0000256" key="1">
    <source>
        <dbReference type="ARBA" id="ARBA00022723"/>
    </source>
</evidence>
<dbReference type="KEGG" id="pnl:PNK_1087"/>
<dbReference type="Pfam" id="PF00330">
    <property type="entry name" value="Aconitase"/>
    <property type="match status" value="1"/>
</dbReference>
<name>A0A0U5ERA7_9BACT</name>
<dbReference type="InterPro" id="IPR015931">
    <property type="entry name" value="Acnase/IPM_dHydase_lsu_aba_1/3"/>
</dbReference>
<keyword evidence="2" id="KW-0408">Iron</keyword>
<dbReference type="GO" id="GO:0046872">
    <property type="term" value="F:metal ion binding"/>
    <property type="evidence" value="ECO:0007669"/>
    <property type="project" value="UniProtKB-KW"/>
</dbReference>
<dbReference type="Gene3D" id="3.30.499.10">
    <property type="entry name" value="Aconitase, domain 3"/>
    <property type="match status" value="1"/>
</dbReference>
<organism evidence="5 6">
    <name type="scientific">Candidatus Protochlamydia naegleriophila</name>
    <dbReference type="NCBI Taxonomy" id="389348"/>
    <lineage>
        <taxon>Bacteria</taxon>
        <taxon>Pseudomonadati</taxon>
        <taxon>Chlamydiota</taxon>
        <taxon>Chlamydiia</taxon>
        <taxon>Parachlamydiales</taxon>
        <taxon>Parachlamydiaceae</taxon>
        <taxon>Candidatus Protochlamydia</taxon>
    </lineage>
</organism>
<dbReference type="STRING" id="389348.PNK_1087"/>
<dbReference type="Proteomes" id="UP000069902">
    <property type="component" value="Chromosome cPNK"/>
</dbReference>
<keyword evidence="3" id="KW-0411">Iron-sulfur</keyword>
<dbReference type="InParanoid" id="A0A0U5ERA7"/>
<feature type="domain" description="Aconitase/3-isopropylmalate dehydratase large subunit alpha/beta/alpha" evidence="4">
    <location>
        <begin position="66"/>
        <end position="134"/>
    </location>
</feature>
<dbReference type="InterPro" id="IPR001030">
    <property type="entry name" value="Acoase/IPM_deHydtase_lsu_aba"/>
</dbReference>
<sequence>MSSEINPFNTLQLLKPNHYYYSLPKLDEQGIASIGRLPISIRIMLESLLRFCDGQRVKEEDILRLAHWNAKKPGEGDVPFVVSRVILQDFTGVPLLVDLAAMRDAVATLGLDAGMIEPDVPVDLVVDHSVQVDRAGTDDAFFI</sequence>
<dbReference type="EMBL" id="LN879502">
    <property type="protein sequence ID" value="CUI16704.1"/>
    <property type="molecule type" value="Genomic_DNA"/>
</dbReference>
<evidence type="ECO:0000256" key="2">
    <source>
        <dbReference type="ARBA" id="ARBA00023004"/>
    </source>
</evidence>
<evidence type="ECO:0000256" key="3">
    <source>
        <dbReference type="ARBA" id="ARBA00023014"/>
    </source>
</evidence>
<dbReference type="SUPFAM" id="SSF53732">
    <property type="entry name" value="Aconitase iron-sulfur domain"/>
    <property type="match status" value="1"/>
</dbReference>
<proteinExistence type="predicted"/>
<keyword evidence="5" id="KW-0456">Lyase</keyword>
<keyword evidence="1" id="KW-0479">Metal-binding</keyword>
<dbReference type="PATRIC" id="fig|389348.3.peg.1199"/>
<accession>A0A0U5ERA7</accession>
<dbReference type="InterPro" id="IPR036008">
    <property type="entry name" value="Aconitase_4Fe-4S_dom"/>
</dbReference>
<dbReference type="GO" id="GO:0051536">
    <property type="term" value="F:iron-sulfur cluster binding"/>
    <property type="evidence" value="ECO:0007669"/>
    <property type="project" value="UniProtKB-KW"/>
</dbReference>
<dbReference type="PANTHER" id="PTHR11670">
    <property type="entry name" value="ACONITASE/IRON-RESPONSIVE ELEMENT FAMILY MEMBER"/>
    <property type="match status" value="1"/>
</dbReference>
<gene>
    <name evidence="5" type="primary">acnb1</name>
    <name evidence="5" type="ORF">PNK_1087</name>
</gene>
<keyword evidence="6" id="KW-1185">Reference proteome</keyword>
<evidence type="ECO:0000313" key="6">
    <source>
        <dbReference type="Proteomes" id="UP000069902"/>
    </source>
</evidence>
<protein>
    <submittedName>
        <fullName evidence="5">Aconitate hydratase</fullName>
        <ecNumber evidence="5">4.2.1.3</ecNumber>
    </submittedName>
</protein>